<dbReference type="SMART" id="SM00336">
    <property type="entry name" value="BBOX"/>
    <property type="match status" value="1"/>
</dbReference>
<organism evidence="6 7">
    <name type="scientific">Dissostichus mawsoni</name>
    <name type="common">Antarctic cod</name>
    <dbReference type="NCBI Taxonomy" id="36200"/>
    <lineage>
        <taxon>Eukaryota</taxon>
        <taxon>Metazoa</taxon>
        <taxon>Chordata</taxon>
        <taxon>Craniata</taxon>
        <taxon>Vertebrata</taxon>
        <taxon>Euteleostomi</taxon>
        <taxon>Actinopterygii</taxon>
        <taxon>Neopterygii</taxon>
        <taxon>Teleostei</taxon>
        <taxon>Neoteleostei</taxon>
        <taxon>Acanthomorphata</taxon>
        <taxon>Eupercaria</taxon>
        <taxon>Perciformes</taxon>
        <taxon>Notothenioidei</taxon>
        <taxon>Nototheniidae</taxon>
        <taxon>Dissostichus</taxon>
    </lineage>
</organism>
<dbReference type="Gene3D" id="3.30.160.60">
    <property type="entry name" value="Classic Zinc Finger"/>
    <property type="match status" value="1"/>
</dbReference>
<name>A0A7J5Z5R3_DISMA</name>
<evidence type="ECO:0000256" key="1">
    <source>
        <dbReference type="ARBA" id="ARBA00022771"/>
    </source>
</evidence>
<feature type="coiled-coil region" evidence="4">
    <location>
        <begin position="118"/>
        <end position="167"/>
    </location>
</feature>
<dbReference type="InterPro" id="IPR000315">
    <property type="entry name" value="Znf_B-box"/>
</dbReference>
<evidence type="ECO:0000256" key="3">
    <source>
        <dbReference type="PROSITE-ProRule" id="PRU00024"/>
    </source>
</evidence>
<dbReference type="GO" id="GO:0008270">
    <property type="term" value="F:zinc ion binding"/>
    <property type="evidence" value="ECO:0007669"/>
    <property type="project" value="UniProtKB-KW"/>
</dbReference>
<dbReference type="Proteomes" id="UP000518266">
    <property type="component" value="Unassembled WGS sequence"/>
</dbReference>
<dbReference type="EMBL" id="JAAKFY010000006">
    <property type="protein sequence ID" value="KAF3855658.1"/>
    <property type="molecule type" value="Genomic_DNA"/>
</dbReference>
<keyword evidence="4" id="KW-0175">Coiled coil</keyword>
<dbReference type="PANTHER" id="PTHR24103">
    <property type="entry name" value="E3 UBIQUITIN-PROTEIN LIGASE TRIM"/>
    <property type="match status" value="1"/>
</dbReference>
<sequence>MDHPPCNLALKNLCETFLQERDQRSPEALCSLHSEKLRLFCLDHQQPVCLVCRDSRTHTNHRFRPIDEAAQDLREELQKSLQPFQEKLKLFEEVQVKTHEGPGSTHETQIKEQFKKLHQFLEEEEEARMAALREEEEQKRRMMEEKMEAVSREIAALSHTVRATEEELRAEDVSFLHNYKAASLSRGRESYSLDYGE</sequence>
<protein>
    <recommendedName>
        <fullName evidence="5">B box-type domain-containing protein</fullName>
    </recommendedName>
</protein>
<evidence type="ECO:0000313" key="6">
    <source>
        <dbReference type="EMBL" id="KAF3855658.1"/>
    </source>
</evidence>
<dbReference type="InterPro" id="IPR050143">
    <property type="entry name" value="TRIM/RBCC"/>
</dbReference>
<feature type="domain" description="B box-type" evidence="5">
    <location>
        <begin position="25"/>
        <end position="66"/>
    </location>
</feature>
<keyword evidence="7" id="KW-1185">Reference proteome</keyword>
<dbReference type="SUPFAM" id="SSF57845">
    <property type="entry name" value="B-box zinc-binding domain"/>
    <property type="match status" value="1"/>
</dbReference>
<proteinExistence type="predicted"/>
<keyword evidence="1 3" id="KW-0479">Metal-binding</keyword>
<dbReference type="PROSITE" id="PS50119">
    <property type="entry name" value="ZF_BBOX"/>
    <property type="match status" value="1"/>
</dbReference>
<dbReference type="AlphaFoldDB" id="A0A7J5Z5R3"/>
<evidence type="ECO:0000259" key="5">
    <source>
        <dbReference type="PROSITE" id="PS50119"/>
    </source>
</evidence>
<dbReference type="OrthoDB" id="6105938at2759"/>
<evidence type="ECO:0000313" key="7">
    <source>
        <dbReference type="Proteomes" id="UP000518266"/>
    </source>
</evidence>
<reference evidence="6 7" key="1">
    <citation type="submission" date="2020-03" db="EMBL/GenBank/DDBJ databases">
        <title>Dissostichus mawsoni Genome sequencing and assembly.</title>
        <authorList>
            <person name="Park H."/>
        </authorList>
    </citation>
    <scope>NUCLEOTIDE SEQUENCE [LARGE SCALE GENOMIC DNA]</scope>
    <source>
        <strain evidence="6">DM0001</strain>
        <tissue evidence="6">Muscle</tissue>
    </source>
</reference>
<keyword evidence="2" id="KW-0862">Zinc</keyword>
<gene>
    <name evidence="6" type="ORF">F7725_016381</name>
</gene>
<dbReference type="Pfam" id="PF00643">
    <property type="entry name" value="zf-B_box"/>
    <property type="match status" value="1"/>
</dbReference>
<evidence type="ECO:0000256" key="4">
    <source>
        <dbReference type="SAM" id="Coils"/>
    </source>
</evidence>
<evidence type="ECO:0000256" key="2">
    <source>
        <dbReference type="ARBA" id="ARBA00022833"/>
    </source>
</evidence>
<accession>A0A7J5Z5R3</accession>
<comment type="caution">
    <text evidence="6">The sequence shown here is derived from an EMBL/GenBank/DDBJ whole genome shotgun (WGS) entry which is preliminary data.</text>
</comment>
<keyword evidence="1 3" id="KW-0863">Zinc-finger</keyword>